<accession>A0A0F0LL32</accession>
<dbReference type="EMBL" id="JYIX01000037">
    <property type="protein sequence ID" value="KJL32221.1"/>
    <property type="molecule type" value="Genomic_DNA"/>
</dbReference>
<dbReference type="AlphaFoldDB" id="A0A0F0LL32"/>
<evidence type="ECO:0000313" key="1">
    <source>
        <dbReference type="EMBL" id="KJL32221.1"/>
    </source>
</evidence>
<sequence>MQGFPVTLRWVRAAREISKTAMQVVKNAKTDEVADERRNIDVDRAGVVCARSQVELLLLARPEPDRLPVLSRVGMLGEFEHVPDLL</sequence>
<organism evidence="1 2">
    <name type="scientific">Microbacterium azadirachtae</name>
    <dbReference type="NCBI Taxonomy" id="582680"/>
    <lineage>
        <taxon>Bacteria</taxon>
        <taxon>Bacillati</taxon>
        <taxon>Actinomycetota</taxon>
        <taxon>Actinomycetes</taxon>
        <taxon>Micrococcales</taxon>
        <taxon>Microbacteriaceae</taxon>
        <taxon>Microbacterium</taxon>
    </lineage>
</organism>
<name>A0A0F0LL32_9MICO</name>
<proteinExistence type="predicted"/>
<dbReference type="Proteomes" id="UP000033740">
    <property type="component" value="Unassembled WGS sequence"/>
</dbReference>
<reference evidence="1 2" key="1">
    <citation type="submission" date="2015-02" db="EMBL/GenBank/DDBJ databases">
        <title>Draft genome sequences of ten Microbacterium spp. with emphasis on heavy metal contaminated environments.</title>
        <authorList>
            <person name="Corretto E."/>
        </authorList>
    </citation>
    <scope>NUCLEOTIDE SEQUENCE [LARGE SCALE GENOMIC DNA]</scope>
    <source>
        <strain evidence="1 2">ARN176</strain>
    </source>
</reference>
<gene>
    <name evidence="1" type="ORF">RS86_02693</name>
</gene>
<protein>
    <submittedName>
        <fullName evidence="1">Uncharacterized protein</fullName>
    </submittedName>
</protein>
<keyword evidence="2" id="KW-1185">Reference proteome</keyword>
<evidence type="ECO:0000313" key="2">
    <source>
        <dbReference type="Proteomes" id="UP000033740"/>
    </source>
</evidence>
<comment type="caution">
    <text evidence="1">The sequence shown here is derived from an EMBL/GenBank/DDBJ whole genome shotgun (WGS) entry which is preliminary data.</text>
</comment>